<organism evidence="2 3">
    <name type="scientific">Armillaria ostoyae</name>
    <name type="common">Armillaria root rot fungus</name>
    <dbReference type="NCBI Taxonomy" id="47428"/>
    <lineage>
        <taxon>Eukaryota</taxon>
        <taxon>Fungi</taxon>
        <taxon>Dikarya</taxon>
        <taxon>Basidiomycota</taxon>
        <taxon>Agaricomycotina</taxon>
        <taxon>Agaricomycetes</taxon>
        <taxon>Agaricomycetidae</taxon>
        <taxon>Agaricales</taxon>
        <taxon>Marasmiineae</taxon>
        <taxon>Physalacriaceae</taxon>
        <taxon>Armillaria</taxon>
    </lineage>
</organism>
<dbReference type="EMBL" id="FUEG01000041">
    <property type="protein sequence ID" value="SJL17128.1"/>
    <property type="molecule type" value="Genomic_DNA"/>
</dbReference>
<dbReference type="AlphaFoldDB" id="A0A284S808"/>
<evidence type="ECO:0000313" key="2">
    <source>
        <dbReference type="EMBL" id="SJL17128.1"/>
    </source>
</evidence>
<gene>
    <name evidence="2" type="ORF">ARMOST_20670</name>
</gene>
<evidence type="ECO:0000313" key="3">
    <source>
        <dbReference type="Proteomes" id="UP000219338"/>
    </source>
</evidence>
<reference evidence="3" key="1">
    <citation type="journal article" date="2017" name="Nat. Ecol. Evol.">
        <title>Genome expansion and lineage-specific genetic innovations in the forest pathogenic fungi Armillaria.</title>
        <authorList>
            <person name="Sipos G."/>
            <person name="Prasanna A.N."/>
            <person name="Walter M.C."/>
            <person name="O'Connor E."/>
            <person name="Balint B."/>
            <person name="Krizsan K."/>
            <person name="Kiss B."/>
            <person name="Hess J."/>
            <person name="Varga T."/>
            <person name="Slot J."/>
            <person name="Riley R."/>
            <person name="Boka B."/>
            <person name="Rigling D."/>
            <person name="Barry K."/>
            <person name="Lee J."/>
            <person name="Mihaltcheva S."/>
            <person name="LaButti K."/>
            <person name="Lipzen A."/>
            <person name="Waldron R."/>
            <person name="Moloney N.M."/>
            <person name="Sperisen C."/>
            <person name="Kredics L."/>
            <person name="Vagvoelgyi C."/>
            <person name="Patrignani A."/>
            <person name="Fitzpatrick D."/>
            <person name="Nagy I."/>
            <person name="Doyle S."/>
            <person name="Anderson J.B."/>
            <person name="Grigoriev I.V."/>
            <person name="Gueldener U."/>
            <person name="Muensterkoetter M."/>
            <person name="Nagy L.G."/>
        </authorList>
    </citation>
    <scope>NUCLEOTIDE SEQUENCE [LARGE SCALE GENOMIC DNA]</scope>
    <source>
        <strain evidence="3">C18/9</strain>
    </source>
</reference>
<evidence type="ECO:0000256" key="1">
    <source>
        <dbReference type="SAM" id="MobiDB-lite"/>
    </source>
</evidence>
<accession>A0A284S808</accession>
<feature type="compositionally biased region" description="Basic and acidic residues" evidence="1">
    <location>
        <begin position="12"/>
        <end position="21"/>
    </location>
</feature>
<protein>
    <submittedName>
        <fullName evidence="2">Uncharacterized protein</fullName>
    </submittedName>
</protein>
<name>A0A284S808_ARMOS</name>
<keyword evidence="3" id="KW-1185">Reference proteome</keyword>
<dbReference type="Proteomes" id="UP000219338">
    <property type="component" value="Unassembled WGS sequence"/>
</dbReference>
<feature type="region of interest" description="Disordered" evidence="1">
    <location>
        <begin position="1"/>
        <end position="22"/>
    </location>
</feature>
<sequence length="93" mass="10413">MVISYSRMKNGRPRESQRMEQHQAQYSAKSPFSFSWACNVFKIHPHDSTTLPLVVYEACAWDINMNADPPLSQLVTLATTSGLGAYSNVRSSC</sequence>
<proteinExistence type="predicted"/>